<dbReference type="EMBL" id="JAWQEG010006947">
    <property type="protein sequence ID" value="KAK3853484.1"/>
    <property type="molecule type" value="Genomic_DNA"/>
</dbReference>
<accession>A0AAE1EIJ9</accession>
<evidence type="ECO:0000313" key="2">
    <source>
        <dbReference type="EMBL" id="KAK3853484.1"/>
    </source>
</evidence>
<comment type="caution">
    <text evidence="2">The sequence shown here is derived from an EMBL/GenBank/DDBJ whole genome shotgun (WGS) entry which is preliminary data.</text>
</comment>
<organism evidence="2 3">
    <name type="scientific">Petrolisthes cinctipes</name>
    <name type="common">Flat porcelain crab</name>
    <dbReference type="NCBI Taxonomy" id="88211"/>
    <lineage>
        <taxon>Eukaryota</taxon>
        <taxon>Metazoa</taxon>
        <taxon>Ecdysozoa</taxon>
        <taxon>Arthropoda</taxon>
        <taxon>Crustacea</taxon>
        <taxon>Multicrustacea</taxon>
        <taxon>Malacostraca</taxon>
        <taxon>Eumalacostraca</taxon>
        <taxon>Eucarida</taxon>
        <taxon>Decapoda</taxon>
        <taxon>Pleocyemata</taxon>
        <taxon>Anomura</taxon>
        <taxon>Galatheoidea</taxon>
        <taxon>Porcellanidae</taxon>
        <taxon>Petrolisthes</taxon>
    </lineage>
</organism>
<keyword evidence="3" id="KW-1185">Reference proteome</keyword>
<proteinExistence type="predicted"/>
<feature type="region of interest" description="Disordered" evidence="1">
    <location>
        <begin position="1"/>
        <end position="27"/>
    </location>
</feature>
<sequence>MNVKKELTEKEVSESISGSTRQSPTTVRFNRSANFPVSFSQIPAVLLVGASRSDTVREIKQDQQPR</sequence>
<feature type="compositionally biased region" description="Polar residues" evidence="1">
    <location>
        <begin position="14"/>
        <end position="27"/>
    </location>
</feature>
<name>A0AAE1EIJ9_PETCI</name>
<feature type="compositionally biased region" description="Basic and acidic residues" evidence="1">
    <location>
        <begin position="1"/>
        <end position="13"/>
    </location>
</feature>
<gene>
    <name evidence="2" type="ORF">Pcinc_039981</name>
</gene>
<dbReference type="AlphaFoldDB" id="A0AAE1EIJ9"/>
<evidence type="ECO:0000313" key="3">
    <source>
        <dbReference type="Proteomes" id="UP001286313"/>
    </source>
</evidence>
<protein>
    <submittedName>
        <fullName evidence="2">Uncharacterized protein</fullName>
    </submittedName>
</protein>
<dbReference type="Proteomes" id="UP001286313">
    <property type="component" value="Unassembled WGS sequence"/>
</dbReference>
<evidence type="ECO:0000256" key="1">
    <source>
        <dbReference type="SAM" id="MobiDB-lite"/>
    </source>
</evidence>
<reference evidence="2" key="1">
    <citation type="submission" date="2023-10" db="EMBL/GenBank/DDBJ databases">
        <title>Genome assemblies of two species of porcelain crab, Petrolisthes cinctipes and Petrolisthes manimaculis (Anomura: Porcellanidae).</title>
        <authorList>
            <person name="Angst P."/>
        </authorList>
    </citation>
    <scope>NUCLEOTIDE SEQUENCE</scope>
    <source>
        <strain evidence="2">PB745_01</strain>
        <tissue evidence="2">Gill</tissue>
    </source>
</reference>